<dbReference type="CDD" id="cd01647">
    <property type="entry name" value="RT_LTR"/>
    <property type="match status" value="1"/>
</dbReference>
<dbReference type="GO" id="GO:0003964">
    <property type="term" value="F:RNA-directed DNA polymerase activity"/>
    <property type="evidence" value="ECO:0007669"/>
    <property type="project" value="UniProtKB-KW"/>
</dbReference>
<dbReference type="InterPro" id="IPR043128">
    <property type="entry name" value="Rev_trsase/Diguanyl_cyclase"/>
</dbReference>
<dbReference type="Gene3D" id="3.10.10.10">
    <property type="entry name" value="HIV Type 1 Reverse Transcriptase, subunit A, domain 1"/>
    <property type="match status" value="1"/>
</dbReference>
<keyword evidence="9" id="KW-0695">RNA-directed DNA polymerase</keyword>
<dbReference type="GO" id="GO:0004190">
    <property type="term" value="F:aspartic-type endopeptidase activity"/>
    <property type="evidence" value="ECO:0007669"/>
    <property type="project" value="UniProtKB-KW"/>
</dbReference>
<dbReference type="SUPFAM" id="SSF56672">
    <property type="entry name" value="DNA/RNA polymerases"/>
    <property type="match status" value="1"/>
</dbReference>
<evidence type="ECO:0000256" key="4">
    <source>
        <dbReference type="PROSITE-ProRule" id="PRU00047"/>
    </source>
</evidence>
<evidence type="ECO:0000313" key="9">
    <source>
        <dbReference type="EMBL" id="GEU86351.1"/>
    </source>
</evidence>
<dbReference type="InterPro" id="IPR001878">
    <property type="entry name" value="Znf_CCHC"/>
</dbReference>
<dbReference type="PROSITE" id="PS50878">
    <property type="entry name" value="RT_POL"/>
    <property type="match status" value="1"/>
</dbReference>
<dbReference type="SMART" id="SM00343">
    <property type="entry name" value="ZnF_C2HC"/>
    <property type="match status" value="2"/>
</dbReference>
<feature type="compositionally biased region" description="Acidic residues" evidence="5">
    <location>
        <begin position="541"/>
        <end position="550"/>
    </location>
</feature>
<dbReference type="PROSITE" id="PS50158">
    <property type="entry name" value="ZF_CCHC"/>
    <property type="match status" value="1"/>
</dbReference>
<dbReference type="PANTHER" id="PTHR24559">
    <property type="entry name" value="TRANSPOSON TY3-I GAG-POL POLYPROTEIN"/>
    <property type="match status" value="1"/>
</dbReference>
<feature type="region of interest" description="Disordered" evidence="5">
    <location>
        <begin position="508"/>
        <end position="586"/>
    </location>
</feature>
<keyword evidence="3" id="KW-0238">DNA-binding</keyword>
<accession>A0A6L2NJD2</accession>
<keyword evidence="1" id="KW-0645">Protease</keyword>
<dbReference type="Pfam" id="PF00078">
    <property type="entry name" value="RVT_1"/>
    <property type="match status" value="1"/>
</dbReference>
<dbReference type="Gene3D" id="4.10.60.10">
    <property type="entry name" value="Zinc finger, CCHC-type"/>
    <property type="match status" value="1"/>
</dbReference>
<dbReference type="Pfam" id="PF17919">
    <property type="entry name" value="RT_RNaseH_2"/>
    <property type="match status" value="1"/>
</dbReference>
<dbReference type="InterPro" id="IPR000477">
    <property type="entry name" value="RT_dom"/>
</dbReference>
<dbReference type="GO" id="GO:0003677">
    <property type="term" value="F:DNA binding"/>
    <property type="evidence" value="ECO:0007669"/>
    <property type="project" value="UniProtKB-KW"/>
</dbReference>
<feature type="domain" description="Reverse transcriptase" evidence="8">
    <location>
        <begin position="1033"/>
        <end position="1225"/>
    </location>
</feature>
<evidence type="ECO:0000256" key="3">
    <source>
        <dbReference type="ARBA" id="ARBA00023125"/>
    </source>
</evidence>
<dbReference type="GO" id="GO:0006508">
    <property type="term" value="P:proteolysis"/>
    <property type="evidence" value="ECO:0007669"/>
    <property type="project" value="UniProtKB-KW"/>
</dbReference>
<dbReference type="PANTHER" id="PTHR24559:SF427">
    <property type="entry name" value="RNA-DIRECTED DNA POLYMERASE"/>
    <property type="match status" value="1"/>
</dbReference>
<name>A0A6L2NJD2_TANCI</name>
<keyword evidence="9" id="KW-0808">Transferase</keyword>
<dbReference type="InterPro" id="IPR043502">
    <property type="entry name" value="DNA/RNA_pol_sf"/>
</dbReference>
<proteinExistence type="predicted"/>
<feature type="compositionally biased region" description="Acidic residues" evidence="5">
    <location>
        <begin position="559"/>
        <end position="576"/>
    </location>
</feature>
<feature type="domain" description="CCHC-type" evidence="7">
    <location>
        <begin position="956"/>
        <end position="971"/>
    </location>
</feature>
<keyword evidence="6" id="KW-1133">Transmembrane helix</keyword>
<dbReference type="InterPro" id="IPR053134">
    <property type="entry name" value="RNA-dir_DNA_polymerase"/>
</dbReference>
<evidence type="ECO:0000256" key="1">
    <source>
        <dbReference type="ARBA" id="ARBA00022670"/>
    </source>
</evidence>
<sequence>MFMDWFYKRQGIIELKPQDLKGPAFKLVKVFHPNVIHLQYQIEEWHKLLTDSVDESIIRHNVSKPLPLGGPPGQVTIQYDFFFNKDLKYLRYSSMGGKPALSILKMKAAYYLDVGLEQMVPDQMWIEEECKYGIAAIAVRSHMRTLSVVRIQVFSMYGYDYMKKIVLRRADLNEHIIAERDFKYLYPSDFEDIRPLAEDYQTQLNLTKPRWDATGFENKHEFMVIDSPRAIKFRDKYGVQMIMRFNEIHGTLHQIDEALDYRVKEFKVNRMNPGLNIRFWTRKDVDRRKEFMFAIKKRLKTKRIFRNLESFVGGRSAPASDDLNQNALLSLEPRDHLKNLIRTLFHYACFFTHCENAHCAGLPENKRIPCQIWDVVGYNIIHVISSASSAVTYTSVYTDSEPGRVFWGADEELSDKRVSASHRVRIRWTPMQPVAPPSPYYIPSPEDPQTRPVPEDEDERDLMFIQPHDPDYVPEPMYLEYIPLEDVHVLPDKEQPLPIVVLPTAESPGYVVESDPEDDPEEYEDDETEDGLVDYPMDRGDDGDDDDGDSSGDNVASGDDVDDEDEDEEDEEEGEDEHLASADSAVVITTVELVSPPEGTKPAEVERLLAMPTPPPSPLTSLLPPSARERLARYTTPPAHLPPPVPSLLLPSSGCPTQIQTLRMASTQALIDAVTAALPLPPLPPPIYIPPPIVRRDDILEIKMPPRKRSCLFNLGFRQSILSFRPTVSSYVHTSLALGTSDVTTAVGHQAQMVETLRVMGDMRREMGNMQAKLLARREQPRRARQPGSDARVPDHQDAPRDAYRTEGVVGLTRWIEKMESVFNISGFAIKNQEVLKKKITEKYCPQGEIRKLEIELWNLKFVANETEKIDKYISEIPDNIYGSVKSSKPKTLDETIENNHGHQQQPAKRNNVTKVYNIGSGEKKPYGGNLPKSSGNTNVANAQRDNRANPKGNGCFECGASGHFKRDCPKLKNKDMGNVNAQAWVYAVRNAKKKGNASRNPDSNVVTGNSYDVELADGKIVRELSDQLQELFDKGFIRPSTSPWGAPILFIKKKDGSFRMCIDYRELNKLTVKNCYPLLRIDDLLDQLQGFSVYSKIDLRSGYHQLRVQEQDVPKPAFRTRYGHYEFQVMPFGLTNALAVFIDLMNRVSKPYLDKFVIVFIDDILIYSKNGKQHEEHLKGKKEENAFQLIKQKLCSAPILALPDGSKDFVVYCEASHKGLGVVLMQREKKCNSGARNSFTYDPILESFKEVQIIPIPPPQSHFNICLCQICESNSHYGYECSQRVPLVYEPEPCYNLNFSDNDYSHDLPRVYPLIDHHCCYKCGNSLNDFFCHRCTGEFCRYGAHFGYNCHAQVPSIQTLPSFPQQYHCCEDYNIISGLPPCVAITPSLSTEEPDNSLSMGDEHLDTISATESDEFIKSSVESLILIPNQFEDFFDYNDEFTSTDDDSFSIDNIEYVEASPPDSEFVSSEVMEIVIPEVGGIDDDILLIIKDDILREKLLNINLLIANIKALNDNPTPSLDFMTKSFSTSLNSLLEETNTFDNYLPKFETFCFNLEEISSGSTTTRSNISLPEYEAFYDDHVKEISSGSTTTHSDSSLYDSFIFDLSINPFPPADRSDFYEFADELTHIISLPEYDCFCFKIKPNSGDFTLDVVEDTFPTREPRVHYALPTHPTFQLHLDFILSSESLFAYVIWIFLFSHIQLLLNIFYP</sequence>
<protein>
    <submittedName>
        <fullName evidence="9">Putative reverse transcriptase domain-containing protein</fullName>
    </submittedName>
</protein>
<feature type="transmembrane region" description="Helical" evidence="6">
    <location>
        <begin position="1689"/>
        <end position="1710"/>
    </location>
</feature>
<dbReference type="Gene3D" id="3.30.70.270">
    <property type="match status" value="1"/>
</dbReference>
<reference evidence="9" key="1">
    <citation type="journal article" date="2019" name="Sci. Rep.">
        <title>Draft genome of Tanacetum cinerariifolium, the natural source of mosquito coil.</title>
        <authorList>
            <person name="Yamashiro T."/>
            <person name="Shiraishi A."/>
            <person name="Satake H."/>
            <person name="Nakayama K."/>
        </authorList>
    </citation>
    <scope>NUCLEOTIDE SEQUENCE</scope>
</reference>
<keyword evidence="9" id="KW-0548">Nucleotidyltransferase</keyword>
<organism evidence="9">
    <name type="scientific">Tanacetum cinerariifolium</name>
    <name type="common">Dalmatian daisy</name>
    <name type="synonym">Chrysanthemum cinerariifolium</name>
    <dbReference type="NCBI Taxonomy" id="118510"/>
    <lineage>
        <taxon>Eukaryota</taxon>
        <taxon>Viridiplantae</taxon>
        <taxon>Streptophyta</taxon>
        <taxon>Embryophyta</taxon>
        <taxon>Tracheophyta</taxon>
        <taxon>Spermatophyta</taxon>
        <taxon>Magnoliopsida</taxon>
        <taxon>eudicotyledons</taxon>
        <taxon>Gunneridae</taxon>
        <taxon>Pentapetalae</taxon>
        <taxon>asterids</taxon>
        <taxon>campanulids</taxon>
        <taxon>Asterales</taxon>
        <taxon>Asteraceae</taxon>
        <taxon>Asteroideae</taxon>
        <taxon>Anthemideae</taxon>
        <taxon>Anthemidinae</taxon>
        <taxon>Tanacetum</taxon>
    </lineage>
</organism>
<keyword evidence="6" id="KW-0472">Membrane</keyword>
<feature type="compositionally biased region" description="Polar residues" evidence="5">
    <location>
        <begin position="932"/>
        <end position="944"/>
    </location>
</feature>
<gene>
    <name evidence="9" type="ORF">Tci_058329</name>
</gene>
<feature type="region of interest" description="Disordered" evidence="5">
    <location>
        <begin position="776"/>
        <end position="801"/>
    </location>
</feature>
<keyword evidence="4" id="KW-0863">Zinc-finger</keyword>
<keyword evidence="6" id="KW-0812">Transmembrane</keyword>
<dbReference type="EMBL" id="BKCJ010009304">
    <property type="protein sequence ID" value="GEU86351.1"/>
    <property type="molecule type" value="Genomic_DNA"/>
</dbReference>
<feature type="compositionally biased region" description="Acidic residues" evidence="5">
    <location>
        <begin position="514"/>
        <end position="532"/>
    </location>
</feature>
<keyword evidence="2" id="KW-0064">Aspartyl protease</keyword>
<feature type="compositionally biased region" description="Basic and acidic residues" evidence="5">
    <location>
        <begin position="792"/>
        <end position="801"/>
    </location>
</feature>
<dbReference type="InterPro" id="IPR041577">
    <property type="entry name" value="RT_RNaseH_2"/>
</dbReference>
<comment type="caution">
    <text evidence="9">The sequence shown here is derived from an EMBL/GenBank/DDBJ whole genome shotgun (WGS) entry which is preliminary data.</text>
</comment>
<evidence type="ECO:0000256" key="2">
    <source>
        <dbReference type="ARBA" id="ARBA00022750"/>
    </source>
</evidence>
<evidence type="ECO:0000259" key="7">
    <source>
        <dbReference type="PROSITE" id="PS50158"/>
    </source>
</evidence>
<feature type="region of interest" description="Disordered" evidence="5">
    <location>
        <begin position="436"/>
        <end position="457"/>
    </location>
</feature>
<dbReference type="SUPFAM" id="SSF57756">
    <property type="entry name" value="Retrovirus zinc finger-like domains"/>
    <property type="match status" value="1"/>
</dbReference>
<evidence type="ECO:0000256" key="6">
    <source>
        <dbReference type="SAM" id="Phobius"/>
    </source>
</evidence>
<keyword evidence="4" id="KW-0479">Metal-binding</keyword>
<dbReference type="InterPro" id="IPR036875">
    <property type="entry name" value="Znf_CCHC_sf"/>
</dbReference>
<evidence type="ECO:0000259" key="8">
    <source>
        <dbReference type="PROSITE" id="PS50878"/>
    </source>
</evidence>
<evidence type="ECO:0000256" key="5">
    <source>
        <dbReference type="SAM" id="MobiDB-lite"/>
    </source>
</evidence>
<keyword evidence="2" id="KW-0378">Hydrolase</keyword>
<feature type="compositionally biased region" description="Pro residues" evidence="5">
    <location>
        <begin position="436"/>
        <end position="446"/>
    </location>
</feature>
<dbReference type="Pfam" id="PF00098">
    <property type="entry name" value="zf-CCHC"/>
    <property type="match status" value="1"/>
</dbReference>
<keyword evidence="4" id="KW-0862">Zinc</keyword>
<feature type="region of interest" description="Disordered" evidence="5">
    <location>
        <begin position="919"/>
        <end position="953"/>
    </location>
</feature>
<dbReference type="GO" id="GO:0008270">
    <property type="term" value="F:zinc ion binding"/>
    <property type="evidence" value="ECO:0007669"/>
    <property type="project" value="UniProtKB-KW"/>
</dbReference>